<proteinExistence type="predicted"/>
<dbReference type="OrthoDB" id="251770at2759"/>
<dbReference type="EMBL" id="SRMA01025879">
    <property type="protein sequence ID" value="TRY90029.1"/>
    <property type="molecule type" value="Genomic_DNA"/>
</dbReference>
<keyword evidence="4" id="KW-1185">Reference proteome</keyword>
<keyword evidence="1" id="KW-0677">Repeat</keyword>
<dbReference type="STRING" id="623744.A0A553QJC1"/>
<name>A0A553QJC1_9TELE</name>
<dbReference type="GO" id="GO:0007095">
    <property type="term" value="P:mitotic G2 DNA damage checkpoint signaling"/>
    <property type="evidence" value="ECO:0007669"/>
    <property type="project" value="TreeGrafter"/>
</dbReference>
<evidence type="ECO:0000313" key="3">
    <source>
        <dbReference type="EMBL" id="TRY90029.1"/>
    </source>
</evidence>
<dbReference type="Proteomes" id="UP000316079">
    <property type="component" value="Unassembled WGS sequence"/>
</dbReference>
<feature type="non-terminal residue" evidence="3">
    <location>
        <position position="1"/>
    </location>
</feature>
<dbReference type="InterPro" id="IPR036420">
    <property type="entry name" value="BRCT_dom_sf"/>
</dbReference>
<sequence length="131" mass="14725">LYATMTNGSRDAYIVKFVEPRGEKSDLALQAYKTILELQSDKYVQMLDEEAALQLDHNDKSLFVFSDFTSGAFDHCRQLGCRIVSPLVVLFCLQKQMCVPKADQPVYNMAMAGVMICCTNLDKEARVSNSQ</sequence>
<dbReference type="Pfam" id="PF21298">
    <property type="entry name" value="TopBP1_BRCT0"/>
    <property type="match status" value="1"/>
</dbReference>
<evidence type="ECO:0000313" key="4">
    <source>
        <dbReference type="Proteomes" id="UP000316079"/>
    </source>
</evidence>
<dbReference type="AlphaFoldDB" id="A0A553QJC1"/>
<organism evidence="3 4">
    <name type="scientific">Danionella cerebrum</name>
    <dbReference type="NCBI Taxonomy" id="2873325"/>
    <lineage>
        <taxon>Eukaryota</taxon>
        <taxon>Metazoa</taxon>
        <taxon>Chordata</taxon>
        <taxon>Craniata</taxon>
        <taxon>Vertebrata</taxon>
        <taxon>Euteleostomi</taxon>
        <taxon>Actinopterygii</taxon>
        <taxon>Neopterygii</taxon>
        <taxon>Teleostei</taxon>
        <taxon>Ostariophysi</taxon>
        <taxon>Cypriniformes</taxon>
        <taxon>Danionidae</taxon>
        <taxon>Danioninae</taxon>
        <taxon>Danionella</taxon>
    </lineage>
</organism>
<gene>
    <name evidence="3" type="ORF">DNTS_029781</name>
</gene>
<comment type="caution">
    <text evidence="3">The sequence shown here is derived from an EMBL/GenBank/DDBJ whole genome shotgun (WGS) entry which is preliminary data.</text>
</comment>
<dbReference type="GO" id="GO:0033314">
    <property type="term" value="P:mitotic DNA replication checkpoint signaling"/>
    <property type="evidence" value="ECO:0007669"/>
    <property type="project" value="TreeGrafter"/>
</dbReference>
<dbReference type="Gene3D" id="3.40.50.10190">
    <property type="entry name" value="BRCT domain"/>
    <property type="match status" value="1"/>
</dbReference>
<feature type="domain" description="TopBP1-like BRCT0" evidence="2">
    <location>
        <begin position="13"/>
        <end position="109"/>
    </location>
</feature>
<dbReference type="PANTHER" id="PTHR13561:SF20">
    <property type="entry name" value="DNA TOPOISOMERASE 2-BINDING PROTEIN 1"/>
    <property type="match status" value="1"/>
</dbReference>
<protein>
    <recommendedName>
        <fullName evidence="2">TopBP1-like BRCT0 domain-containing protein</fullName>
    </recommendedName>
</protein>
<dbReference type="GO" id="GO:0006270">
    <property type="term" value="P:DNA replication initiation"/>
    <property type="evidence" value="ECO:0007669"/>
    <property type="project" value="TreeGrafter"/>
</dbReference>
<dbReference type="InterPro" id="IPR049542">
    <property type="entry name" value="TopBP1-like_BRCT0"/>
</dbReference>
<reference evidence="3 4" key="1">
    <citation type="journal article" date="2019" name="Sci. Data">
        <title>Hybrid genome assembly and annotation of Danionella translucida.</title>
        <authorList>
            <person name="Kadobianskyi M."/>
            <person name="Schulze L."/>
            <person name="Schuelke M."/>
            <person name="Judkewitz B."/>
        </authorList>
    </citation>
    <scope>NUCLEOTIDE SEQUENCE [LARGE SCALE GENOMIC DNA]</scope>
    <source>
        <strain evidence="3 4">Bolton</strain>
    </source>
</reference>
<evidence type="ECO:0000256" key="1">
    <source>
        <dbReference type="ARBA" id="ARBA00022737"/>
    </source>
</evidence>
<accession>A0A553QJC1</accession>
<evidence type="ECO:0000259" key="2">
    <source>
        <dbReference type="Pfam" id="PF21298"/>
    </source>
</evidence>
<dbReference type="PANTHER" id="PTHR13561">
    <property type="entry name" value="DNA REPLICATION REGULATOR DPB11-RELATED"/>
    <property type="match status" value="1"/>
</dbReference>
<dbReference type="SUPFAM" id="SSF52113">
    <property type="entry name" value="BRCT domain"/>
    <property type="match status" value="1"/>
</dbReference>